<organism evidence="2 3">
    <name type="scientific">Adineta steineri</name>
    <dbReference type="NCBI Taxonomy" id="433720"/>
    <lineage>
        <taxon>Eukaryota</taxon>
        <taxon>Metazoa</taxon>
        <taxon>Spiralia</taxon>
        <taxon>Gnathifera</taxon>
        <taxon>Rotifera</taxon>
        <taxon>Eurotatoria</taxon>
        <taxon>Bdelloidea</taxon>
        <taxon>Adinetida</taxon>
        <taxon>Adinetidae</taxon>
        <taxon>Adineta</taxon>
    </lineage>
</organism>
<evidence type="ECO:0000313" key="2">
    <source>
        <dbReference type="EMBL" id="CAF1429582.1"/>
    </source>
</evidence>
<gene>
    <name evidence="2" type="ORF">VCS650_LOCUS38216</name>
</gene>
<dbReference type="AlphaFoldDB" id="A0A815MU41"/>
<evidence type="ECO:0000313" key="3">
    <source>
        <dbReference type="Proteomes" id="UP000663891"/>
    </source>
</evidence>
<feature type="region of interest" description="Disordered" evidence="1">
    <location>
        <begin position="1"/>
        <end position="22"/>
    </location>
</feature>
<proteinExistence type="predicted"/>
<evidence type="ECO:0008006" key="4">
    <source>
        <dbReference type="Google" id="ProtNLM"/>
    </source>
</evidence>
<comment type="caution">
    <text evidence="2">The sequence shown here is derived from an EMBL/GenBank/DDBJ whole genome shotgun (WGS) entry which is preliminary data.</text>
</comment>
<accession>A0A815MU41</accession>
<reference evidence="2" key="1">
    <citation type="submission" date="2021-02" db="EMBL/GenBank/DDBJ databases">
        <authorList>
            <person name="Nowell W R."/>
        </authorList>
    </citation>
    <scope>NUCLEOTIDE SEQUENCE</scope>
</reference>
<dbReference type="Gene3D" id="1.10.260.100">
    <property type="match status" value="2"/>
</dbReference>
<dbReference type="Proteomes" id="UP000663891">
    <property type="component" value="Unassembled WGS sequence"/>
</dbReference>
<protein>
    <recommendedName>
        <fullName evidence="4">STI1/HOP DP domain-containing protein</fullName>
    </recommendedName>
</protein>
<name>A0A815MU41_9BILA</name>
<feature type="non-terminal residue" evidence="2">
    <location>
        <position position="1"/>
    </location>
</feature>
<evidence type="ECO:0000256" key="1">
    <source>
        <dbReference type="SAM" id="MobiDB-lite"/>
    </source>
</evidence>
<dbReference type="EMBL" id="CAJNON010001114">
    <property type="protein sequence ID" value="CAF1429582.1"/>
    <property type="molecule type" value="Genomic_DNA"/>
</dbReference>
<sequence length="297" mass="33636">MSDDDDIPPLEDIPINTVPTKPTATPVVKYVEAPSNEKPAIDKSYAGMKKGFLNSSSTSKSKSNELIEVIRKKPEQTKDFRVLDEVQQVIKEEQQSKNSWLTNDLLKQIEGDESLAKHFSNPYFMEAINLFQQKPEEALKKYGHNAELIMSDDDDIPPLEDIPINTVPTTKPTATPIVKYVEAPSNEQPAIDKSYAGMKKGFLNSSSTSKSKSNELIEVIRKKPEQTKDFRVLDEVQQVIKEEQQSKNSWLTNDLLKQIEGDESLAKNFSNPYFMEAINLFQQKPEEALKKYGHNAE</sequence>
<feature type="compositionally biased region" description="Low complexity" evidence="1">
    <location>
        <begin position="10"/>
        <end position="22"/>
    </location>
</feature>
<dbReference type="OrthoDB" id="71407at2759"/>